<dbReference type="Gene3D" id="3.80.10.10">
    <property type="entry name" value="Ribonuclease Inhibitor"/>
    <property type="match status" value="1"/>
</dbReference>
<dbReference type="STRING" id="102285.A0A0R3TAJ2"/>
<dbReference type="AlphaFoldDB" id="A0A0R3TAJ2"/>
<dbReference type="InterPro" id="IPR032675">
    <property type="entry name" value="LRR_dom_sf"/>
</dbReference>
<dbReference type="InterPro" id="IPR001810">
    <property type="entry name" value="F-box_dom"/>
</dbReference>
<reference evidence="2 3" key="2">
    <citation type="submission" date="2018-11" db="EMBL/GenBank/DDBJ databases">
        <authorList>
            <consortium name="Pathogen Informatics"/>
        </authorList>
    </citation>
    <scope>NUCLEOTIDE SEQUENCE [LARGE SCALE GENOMIC DNA]</scope>
</reference>
<dbReference type="SUPFAM" id="SSF52047">
    <property type="entry name" value="RNI-like"/>
    <property type="match status" value="1"/>
</dbReference>
<proteinExistence type="predicted"/>
<evidence type="ECO:0000313" key="2">
    <source>
        <dbReference type="EMBL" id="VDN99938.1"/>
    </source>
</evidence>
<evidence type="ECO:0000313" key="3">
    <source>
        <dbReference type="Proteomes" id="UP000278807"/>
    </source>
</evidence>
<organism evidence="4">
    <name type="scientific">Rodentolepis nana</name>
    <name type="common">Dwarf tapeworm</name>
    <name type="synonym">Hymenolepis nana</name>
    <dbReference type="NCBI Taxonomy" id="102285"/>
    <lineage>
        <taxon>Eukaryota</taxon>
        <taxon>Metazoa</taxon>
        <taxon>Spiralia</taxon>
        <taxon>Lophotrochozoa</taxon>
        <taxon>Platyhelminthes</taxon>
        <taxon>Cestoda</taxon>
        <taxon>Eucestoda</taxon>
        <taxon>Cyclophyllidea</taxon>
        <taxon>Hymenolepididae</taxon>
        <taxon>Rodentolepis</taxon>
    </lineage>
</organism>
<feature type="domain" description="F-box" evidence="1">
    <location>
        <begin position="101"/>
        <end position="127"/>
    </location>
</feature>
<dbReference type="OrthoDB" id="6272361at2759"/>
<dbReference type="Pfam" id="PF12937">
    <property type="entry name" value="F-box-like"/>
    <property type="match status" value="1"/>
</dbReference>
<keyword evidence="3" id="KW-1185">Reference proteome</keyword>
<dbReference type="InterPro" id="IPR036047">
    <property type="entry name" value="F-box-like_dom_sf"/>
</dbReference>
<accession>A0A0R3TAJ2</accession>
<dbReference type="Proteomes" id="UP000278807">
    <property type="component" value="Unassembled WGS sequence"/>
</dbReference>
<name>A0A0R3TAJ2_RODNA</name>
<evidence type="ECO:0000313" key="4">
    <source>
        <dbReference type="WBParaSite" id="HNAJ_0000408101-mRNA-1"/>
    </source>
</evidence>
<evidence type="ECO:0000259" key="1">
    <source>
        <dbReference type="Pfam" id="PF12937"/>
    </source>
</evidence>
<protein>
    <submittedName>
        <fullName evidence="4">F-box domain-containing protein</fullName>
    </submittedName>
</protein>
<dbReference type="Gene3D" id="1.20.1280.50">
    <property type="match status" value="1"/>
</dbReference>
<dbReference type="CDD" id="cd09917">
    <property type="entry name" value="F-box_SF"/>
    <property type="match status" value="1"/>
</dbReference>
<dbReference type="EMBL" id="UZAE01002658">
    <property type="protein sequence ID" value="VDN99938.1"/>
    <property type="molecule type" value="Genomic_DNA"/>
</dbReference>
<dbReference type="WBParaSite" id="HNAJ_0000408101-mRNA-1">
    <property type="protein sequence ID" value="HNAJ_0000408101-mRNA-1"/>
    <property type="gene ID" value="HNAJ_0000408101"/>
</dbReference>
<sequence length="340" mass="39265">MFSLARTIADVKNKPTRTPMANRILLGTICRLDSTPRLDDIKVGAVSFRGNSTITTTKQSLMNHGMVFDMKIPTKSRKMKIVATAVQKKKPISNIWQDKHVLNTLFKYLRPKDVLQCSSVCKLWHDILIPHYVNGMRLVIDFKRSNQSKREQMEEQLRLAYRWKISAVSLVHMRDEHVSNFIRAYYTTFREFFPQCPISSPEFDDDEAFKSVPDLLDNSSCTDSLDRFHLRRLESAPIEIIMKPSRHITQLTVDKCYLSDYALEQMLTVMHTVTNLSIFSCNRLSDMALWSCLRPWTTQLCVRDCLNFKDDALQAIIQSAPGLQELDVQVSIQQLRVLSV</sequence>
<dbReference type="SUPFAM" id="SSF81383">
    <property type="entry name" value="F-box domain"/>
    <property type="match status" value="1"/>
</dbReference>
<gene>
    <name evidence="2" type="ORF">HNAJ_LOCUS4079</name>
</gene>
<reference evidence="4" key="1">
    <citation type="submission" date="2017-02" db="UniProtKB">
        <authorList>
            <consortium name="WormBaseParasite"/>
        </authorList>
    </citation>
    <scope>IDENTIFICATION</scope>
</reference>